<evidence type="ECO:0000256" key="1">
    <source>
        <dbReference type="SAM" id="Coils"/>
    </source>
</evidence>
<keyword evidence="1" id="KW-0175">Coiled coil</keyword>
<feature type="coiled-coil region" evidence="1">
    <location>
        <begin position="226"/>
        <end position="267"/>
    </location>
</feature>
<sequence length="293" mass="34942">MSIENTVLWKKKYKKYKGKYTKLQRSINMHGGVLGELREGWGKGPPLAIEPTEKEKKILIRKLPSRRDELPEKYIPPTSIDTQRTGPYNKACRSTVPILCGTNTNHPGYCRASTKDCQFQSWGKSSVQFTYLKNKDNMQTGEYIYKPYLDITEDLLNKLNREMNKLTKEFREEEEDRKKRLTEAEERRIKLLRREERLKRTADPSAQILRDYEEIPLPRERVPIPMVARLKEVKDLKNELENLKQDIIKKDKELKTLNQSNKEKQQNFISTMIMFVKLLQRYYQSTQYQQYYY</sequence>
<feature type="coiled-coil region" evidence="1">
    <location>
        <begin position="149"/>
        <end position="201"/>
    </location>
</feature>
<reference evidence="2" key="1">
    <citation type="journal article" date="2019" name="MBio">
        <title>Virus Genomes from Deep Sea Sediments Expand the Ocean Megavirome and Support Independent Origins of Viral Gigantism.</title>
        <authorList>
            <person name="Backstrom D."/>
            <person name="Yutin N."/>
            <person name="Jorgensen S.L."/>
            <person name="Dharamshi J."/>
            <person name="Homa F."/>
            <person name="Zaremba-Niedwiedzka K."/>
            <person name="Spang A."/>
            <person name="Wolf Y.I."/>
            <person name="Koonin E.V."/>
            <person name="Ettema T.J."/>
        </authorList>
    </citation>
    <scope>NUCLEOTIDE SEQUENCE</scope>
</reference>
<dbReference type="EMBL" id="MK500407">
    <property type="protein sequence ID" value="QBK89025.1"/>
    <property type="molecule type" value="Genomic_DNA"/>
</dbReference>
<evidence type="ECO:0000313" key="2">
    <source>
        <dbReference type="EMBL" id="QBK89025.1"/>
    </source>
</evidence>
<protein>
    <submittedName>
        <fullName evidence="2">Uncharacterized protein</fullName>
    </submittedName>
</protein>
<organism evidence="2">
    <name type="scientific">Mimivirus LCMiAC02</name>
    <dbReference type="NCBI Taxonomy" id="2506609"/>
    <lineage>
        <taxon>Viruses</taxon>
        <taxon>Varidnaviria</taxon>
        <taxon>Bamfordvirae</taxon>
        <taxon>Nucleocytoviricota</taxon>
        <taxon>Megaviricetes</taxon>
        <taxon>Imitervirales</taxon>
        <taxon>Mimiviridae</taxon>
        <taxon>Klosneuvirinae</taxon>
    </lineage>
</organism>
<accession>A0A481Z1U2</accession>
<gene>
    <name evidence="2" type="ORF">LCMiAC02_01180</name>
</gene>
<proteinExistence type="predicted"/>
<name>A0A481Z1U2_9VIRU</name>